<protein>
    <submittedName>
        <fullName evidence="2">Uncharacterized protein</fullName>
    </submittedName>
</protein>
<comment type="caution">
    <text evidence="2">The sequence shown here is derived from an EMBL/GenBank/DDBJ whole genome shotgun (WGS) entry which is preliminary data.</text>
</comment>
<feature type="compositionally biased region" description="Basic and acidic residues" evidence="1">
    <location>
        <begin position="14"/>
        <end position="23"/>
    </location>
</feature>
<sequence>MIVGPAGANPIVIRHAENQDGNKPRQPKIIYNTTTAQHLEGAAVVITNRRHPDCCGDASVVMWCCYDDDDDELMMMIVMTAETARGGGGKERGGEWGSGLGRSEEEEHIWCSPEKSARKVFRWPEVVAGGGGQIWREMGRR</sequence>
<name>A0ABQ5IRP2_9ASTR</name>
<evidence type="ECO:0000256" key="1">
    <source>
        <dbReference type="SAM" id="MobiDB-lite"/>
    </source>
</evidence>
<organism evidence="2 3">
    <name type="scientific">Tanacetum coccineum</name>
    <dbReference type="NCBI Taxonomy" id="301880"/>
    <lineage>
        <taxon>Eukaryota</taxon>
        <taxon>Viridiplantae</taxon>
        <taxon>Streptophyta</taxon>
        <taxon>Embryophyta</taxon>
        <taxon>Tracheophyta</taxon>
        <taxon>Spermatophyta</taxon>
        <taxon>Magnoliopsida</taxon>
        <taxon>eudicotyledons</taxon>
        <taxon>Gunneridae</taxon>
        <taxon>Pentapetalae</taxon>
        <taxon>asterids</taxon>
        <taxon>campanulids</taxon>
        <taxon>Asterales</taxon>
        <taxon>Asteraceae</taxon>
        <taxon>Asteroideae</taxon>
        <taxon>Anthemideae</taxon>
        <taxon>Anthemidinae</taxon>
        <taxon>Tanacetum</taxon>
    </lineage>
</organism>
<accession>A0ABQ5IRP2</accession>
<proteinExistence type="predicted"/>
<gene>
    <name evidence="2" type="ORF">Tco_1112834</name>
</gene>
<feature type="region of interest" description="Disordered" evidence="1">
    <location>
        <begin position="1"/>
        <end position="26"/>
    </location>
</feature>
<reference evidence="2" key="2">
    <citation type="submission" date="2022-01" db="EMBL/GenBank/DDBJ databases">
        <authorList>
            <person name="Yamashiro T."/>
            <person name="Shiraishi A."/>
            <person name="Satake H."/>
            <person name="Nakayama K."/>
        </authorList>
    </citation>
    <scope>NUCLEOTIDE SEQUENCE</scope>
</reference>
<evidence type="ECO:0000313" key="2">
    <source>
        <dbReference type="EMBL" id="GJU02496.1"/>
    </source>
</evidence>
<dbReference type="EMBL" id="BQNB010021066">
    <property type="protein sequence ID" value="GJU02496.1"/>
    <property type="molecule type" value="Genomic_DNA"/>
</dbReference>
<keyword evidence="3" id="KW-1185">Reference proteome</keyword>
<dbReference type="Proteomes" id="UP001151760">
    <property type="component" value="Unassembled WGS sequence"/>
</dbReference>
<reference evidence="2" key="1">
    <citation type="journal article" date="2022" name="Int. J. Mol. Sci.">
        <title>Draft Genome of Tanacetum Coccineum: Genomic Comparison of Closely Related Tanacetum-Family Plants.</title>
        <authorList>
            <person name="Yamashiro T."/>
            <person name="Shiraishi A."/>
            <person name="Nakayama K."/>
            <person name="Satake H."/>
        </authorList>
    </citation>
    <scope>NUCLEOTIDE SEQUENCE</scope>
</reference>
<evidence type="ECO:0000313" key="3">
    <source>
        <dbReference type="Proteomes" id="UP001151760"/>
    </source>
</evidence>